<evidence type="ECO:0000313" key="2">
    <source>
        <dbReference type="EMBL" id="SHH07275.1"/>
    </source>
</evidence>
<dbReference type="STRING" id="634436.SAMN05216361_3679"/>
<dbReference type="EMBL" id="FQWD01000006">
    <property type="protein sequence ID" value="SHH07275.1"/>
    <property type="molecule type" value="Genomic_DNA"/>
</dbReference>
<dbReference type="OrthoDB" id="6195299at2"/>
<dbReference type="Pfam" id="PF09839">
    <property type="entry name" value="DUF2066"/>
    <property type="match status" value="1"/>
</dbReference>
<dbReference type="Proteomes" id="UP000184520">
    <property type="component" value="Unassembled WGS sequence"/>
</dbReference>
<evidence type="ECO:0000313" key="3">
    <source>
        <dbReference type="Proteomes" id="UP000184520"/>
    </source>
</evidence>
<reference evidence="3" key="1">
    <citation type="submission" date="2016-11" db="EMBL/GenBank/DDBJ databases">
        <authorList>
            <person name="Varghese N."/>
            <person name="Submissions S."/>
        </authorList>
    </citation>
    <scope>NUCLEOTIDE SEQUENCE [LARGE SCALE GENOMIC DNA]</scope>
    <source>
        <strain evidence="3">CGMCC 1.8995</strain>
    </source>
</reference>
<dbReference type="RefSeq" id="WP_073324629.1">
    <property type="nucleotide sequence ID" value="NZ_FQWD01000006.1"/>
</dbReference>
<gene>
    <name evidence="2" type="ORF">SAMN05216361_3679</name>
</gene>
<name>A0A1M5PZH8_9ALTE</name>
<organism evidence="2 3">
    <name type="scientific">Marisediminitalea aggregata</name>
    <dbReference type="NCBI Taxonomy" id="634436"/>
    <lineage>
        <taxon>Bacteria</taxon>
        <taxon>Pseudomonadati</taxon>
        <taxon>Pseudomonadota</taxon>
        <taxon>Gammaproteobacteria</taxon>
        <taxon>Alteromonadales</taxon>
        <taxon>Alteromonadaceae</taxon>
        <taxon>Marisediminitalea</taxon>
    </lineage>
</organism>
<dbReference type="InterPro" id="IPR018642">
    <property type="entry name" value="DUF2066"/>
</dbReference>
<proteinExistence type="predicted"/>
<feature type="chain" id="PRO_5012138311" description="DUF2066 domain-containing protein" evidence="1">
    <location>
        <begin position="28"/>
        <end position="477"/>
    </location>
</feature>
<evidence type="ECO:0008006" key="4">
    <source>
        <dbReference type="Google" id="ProtNLM"/>
    </source>
</evidence>
<evidence type="ECO:0000256" key="1">
    <source>
        <dbReference type="SAM" id="SignalP"/>
    </source>
</evidence>
<keyword evidence="1" id="KW-0732">Signal</keyword>
<protein>
    <recommendedName>
        <fullName evidence="4">DUF2066 domain-containing protein</fullName>
    </recommendedName>
</protein>
<feature type="signal peptide" evidence="1">
    <location>
        <begin position="1"/>
        <end position="27"/>
    </location>
</feature>
<sequence>MVAKTKNAFGAWFLGCLLGVMALNSQASSTININTGKVAVDDRNSRTQRAATREALSQLLVKLTGQGDISGYQALQAIRDDANRYLRAYRYTEENGQLYFVAEFDRKQLESVLIRERLPIWGDRRPDALLWLAVENEQGERRIIDDGQTNDYTITARLQADVRGVPLTLPLMDLDDALRINAYDVWGLFPRQLNQAAARYNVDFVLGARVYRNRTREIVFPTPEPDAQPVEDGTQPIQVAESGAEPMATLSDTTSSAGDNTVQGALFTLPEGGVQQIDANSVSGEQNVNGISNEALSRLAASGFGSAEQTIEPVNEGPLFTQEEFSTLAARAKKGRYSLDFFYGPANGASSEVIHDTLIGDEPNELIAQLINRYADYLGQNYAILPTDADSEQLVELSVGNLHDLRGYVAVQQYLQALSVTESVTLVRQQGTVSTFGLRLLGSERDLRAVLSLDNRLQPLRDAFGQPLEGMHYFWSQ</sequence>
<accession>A0A1M5PZH8</accession>
<keyword evidence="3" id="KW-1185">Reference proteome</keyword>
<dbReference type="AlphaFoldDB" id="A0A1M5PZH8"/>